<comment type="PTM">
    <text evidence="7">Binds 1 heme group per subunit.</text>
</comment>
<dbReference type="SUPFAM" id="SSF47175">
    <property type="entry name" value="Cytochromes"/>
    <property type="match status" value="1"/>
</dbReference>
<reference evidence="10" key="1">
    <citation type="submission" date="2017-05" db="EMBL/GenBank/DDBJ databases">
        <authorList>
            <person name="Rodrigo-Torres L."/>
            <person name="Arahal R. D."/>
            <person name="Lucena T."/>
        </authorList>
    </citation>
    <scope>NUCLEOTIDE SEQUENCE [LARGE SCALE GENOMIC DNA]</scope>
    <source>
        <strain evidence="10">CECT 8621</strain>
    </source>
</reference>
<proteinExistence type="predicted"/>
<dbReference type="GO" id="GO:0009055">
    <property type="term" value="F:electron transfer activity"/>
    <property type="evidence" value="ECO:0007669"/>
    <property type="project" value="InterPro"/>
</dbReference>
<evidence type="ECO:0000256" key="2">
    <source>
        <dbReference type="ARBA" id="ARBA00022617"/>
    </source>
</evidence>
<keyword evidence="3 6" id="KW-0479">Metal-binding</keyword>
<dbReference type="GO" id="GO:0042597">
    <property type="term" value="C:periplasmic space"/>
    <property type="evidence" value="ECO:0007669"/>
    <property type="project" value="InterPro"/>
</dbReference>
<evidence type="ECO:0000256" key="6">
    <source>
        <dbReference type="PIRSR" id="PIRSR000027-1"/>
    </source>
</evidence>
<keyword evidence="4" id="KW-0249">Electron transport</keyword>
<gene>
    <name evidence="9" type="ORF">COL8621_00015</name>
</gene>
<dbReference type="PROSITE" id="PS51009">
    <property type="entry name" value="CYTCII"/>
    <property type="match status" value="1"/>
</dbReference>
<name>A0A238JKB1_9RHOB</name>
<dbReference type="EMBL" id="FXYE01000001">
    <property type="protein sequence ID" value="SMX30654.1"/>
    <property type="molecule type" value="Genomic_DNA"/>
</dbReference>
<keyword evidence="5 6" id="KW-0408">Iron</keyword>
<keyword evidence="2 7" id="KW-0349">Heme</keyword>
<dbReference type="InterPro" id="IPR010980">
    <property type="entry name" value="Cyt_c/b562"/>
</dbReference>
<organism evidence="9 10">
    <name type="scientific">Actibacterium lipolyticum</name>
    <dbReference type="NCBI Taxonomy" id="1524263"/>
    <lineage>
        <taxon>Bacteria</taxon>
        <taxon>Pseudomonadati</taxon>
        <taxon>Pseudomonadota</taxon>
        <taxon>Alphaproteobacteria</taxon>
        <taxon>Rhodobacterales</taxon>
        <taxon>Roseobacteraceae</taxon>
        <taxon>Actibacterium</taxon>
    </lineage>
</organism>
<evidence type="ECO:0000256" key="3">
    <source>
        <dbReference type="ARBA" id="ARBA00022723"/>
    </source>
</evidence>
<dbReference type="Pfam" id="PF01322">
    <property type="entry name" value="Cytochrom_C_2"/>
    <property type="match status" value="1"/>
</dbReference>
<dbReference type="InterPro" id="IPR002321">
    <property type="entry name" value="Cyt_c_II"/>
</dbReference>
<evidence type="ECO:0000256" key="8">
    <source>
        <dbReference type="SAM" id="SignalP"/>
    </source>
</evidence>
<sequence>MNPLGKMAALALILGVSAAVAHSKVQNEAVKARMESMSAIGSSMKALGKMAKGEANFDAGRAELAVATIVEQAEAVPALFKAPETDPETEAKPEIWSNWDDFVAKSEALVGVAQSVDTNSLTGVQAGLGKIGGTCKACHSDYRISKK</sequence>
<evidence type="ECO:0000313" key="9">
    <source>
        <dbReference type="EMBL" id="SMX30654.1"/>
    </source>
</evidence>
<evidence type="ECO:0000313" key="10">
    <source>
        <dbReference type="Proteomes" id="UP000202922"/>
    </source>
</evidence>
<dbReference type="RefSeq" id="WP_176438408.1">
    <property type="nucleotide sequence ID" value="NZ_FXYE01000001.1"/>
</dbReference>
<feature type="binding site" description="axial binding residue" evidence="6">
    <location>
        <position position="139"/>
    </location>
    <ligand>
        <name>heme c</name>
        <dbReference type="ChEBI" id="CHEBI:61717"/>
    </ligand>
    <ligandPart>
        <name>Fe</name>
        <dbReference type="ChEBI" id="CHEBI:18248"/>
    </ligandPart>
</feature>
<evidence type="ECO:0000256" key="4">
    <source>
        <dbReference type="ARBA" id="ARBA00022982"/>
    </source>
</evidence>
<keyword evidence="1" id="KW-0813">Transport</keyword>
<feature type="binding site" description="covalent" evidence="7">
    <location>
        <position position="138"/>
    </location>
    <ligand>
        <name>heme c</name>
        <dbReference type="ChEBI" id="CHEBI:61717"/>
    </ligand>
</feature>
<feature type="signal peptide" evidence="8">
    <location>
        <begin position="1"/>
        <end position="21"/>
    </location>
</feature>
<evidence type="ECO:0000256" key="5">
    <source>
        <dbReference type="ARBA" id="ARBA00023004"/>
    </source>
</evidence>
<keyword evidence="8" id="KW-0732">Signal</keyword>
<dbReference type="GO" id="GO:0020037">
    <property type="term" value="F:heme binding"/>
    <property type="evidence" value="ECO:0007669"/>
    <property type="project" value="InterPro"/>
</dbReference>
<evidence type="ECO:0000256" key="1">
    <source>
        <dbReference type="ARBA" id="ARBA00022448"/>
    </source>
</evidence>
<dbReference type="PIRSF" id="PIRSF000027">
    <property type="entry name" value="Cytc_c_prime"/>
    <property type="match status" value="1"/>
</dbReference>
<feature type="binding site" description="covalent" evidence="7">
    <location>
        <position position="135"/>
    </location>
    <ligand>
        <name>heme c</name>
        <dbReference type="ChEBI" id="CHEBI:61717"/>
    </ligand>
</feature>
<dbReference type="GO" id="GO:0005506">
    <property type="term" value="F:iron ion binding"/>
    <property type="evidence" value="ECO:0007669"/>
    <property type="project" value="InterPro"/>
</dbReference>
<dbReference type="GO" id="GO:0022900">
    <property type="term" value="P:electron transport chain"/>
    <property type="evidence" value="ECO:0007669"/>
    <property type="project" value="InterPro"/>
</dbReference>
<evidence type="ECO:0000256" key="7">
    <source>
        <dbReference type="PIRSR" id="PIRSR000027-2"/>
    </source>
</evidence>
<keyword evidence="10" id="KW-1185">Reference proteome</keyword>
<dbReference type="Gene3D" id="1.20.120.10">
    <property type="entry name" value="Cytochrome c/b562"/>
    <property type="match status" value="1"/>
</dbReference>
<protein>
    <submittedName>
        <fullName evidence="9">Cytochrome c-556</fullName>
    </submittedName>
</protein>
<feature type="chain" id="PRO_5012669606" evidence="8">
    <location>
        <begin position="22"/>
        <end position="147"/>
    </location>
</feature>
<dbReference type="InterPro" id="IPR012127">
    <property type="entry name" value="Cyt_c_prime"/>
</dbReference>
<accession>A0A238JKB1</accession>
<dbReference type="Proteomes" id="UP000202922">
    <property type="component" value="Unassembled WGS sequence"/>
</dbReference>
<dbReference type="AlphaFoldDB" id="A0A238JKB1"/>